<dbReference type="Proteomes" id="UP001595772">
    <property type="component" value="Unassembled WGS sequence"/>
</dbReference>
<dbReference type="PROSITE" id="PS51257">
    <property type="entry name" value="PROKAR_LIPOPROTEIN"/>
    <property type="match status" value="1"/>
</dbReference>
<reference evidence="4" key="1">
    <citation type="journal article" date="2019" name="Int. J. Syst. Evol. Microbiol.">
        <title>The Global Catalogue of Microorganisms (GCM) 10K type strain sequencing project: providing services to taxonomists for standard genome sequencing and annotation.</title>
        <authorList>
            <consortium name="The Broad Institute Genomics Platform"/>
            <consortium name="The Broad Institute Genome Sequencing Center for Infectious Disease"/>
            <person name="Wu L."/>
            <person name="Ma J."/>
        </authorList>
    </citation>
    <scope>NUCLEOTIDE SEQUENCE [LARGE SCALE GENOMIC DNA]</scope>
    <source>
        <strain evidence="4">IBRC-M 10703</strain>
    </source>
</reference>
<feature type="compositionally biased region" description="Polar residues" evidence="1">
    <location>
        <begin position="29"/>
        <end position="40"/>
    </location>
</feature>
<proteinExistence type="predicted"/>
<sequence length="217" mass="23861">MIVNRKKSLCLIVLLSLLLLLAACGDNDTGNTENQESGSASEKESDESLDVDKGLLNVEVTLPPNFFESEEKDVATIIEEAEAEEGIKEVTQNSDGTLTYKMSKSKHKEMMEEMESEISTTIEDMVTSEDYVSIQDVKASKSFSEFTMVVDREGYENSFDGFAALTLGMSGMLYQLFDGASPDDYNVTISLEDAATGEVFDTVNYPEALEEAEEATE</sequence>
<evidence type="ECO:0000256" key="2">
    <source>
        <dbReference type="SAM" id="SignalP"/>
    </source>
</evidence>
<dbReference type="RefSeq" id="WP_379494861.1">
    <property type="nucleotide sequence ID" value="NZ_JBHSAO010000001.1"/>
</dbReference>
<evidence type="ECO:0008006" key="5">
    <source>
        <dbReference type="Google" id="ProtNLM"/>
    </source>
</evidence>
<dbReference type="EMBL" id="JBHSAO010000001">
    <property type="protein sequence ID" value="MFC4022344.1"/>
    <property type="molecule type" value="Genomic_DNA"/>
</dbReference>
<organism evidence="3 4">
    <name type="scientific">Oceanobacillus longus</name>
    <dbReference type="NCBI Taxonomy" id="930120"/>
    <lineage>
        <taxon>Bacteria</taxon>
        <taxon>Bacillati</taxon>
        <taxon>Bacillota</taxon>
        <taxon>Bacilli</taxon>
        <taxon>Bacillales</taxon>
        <taxon>Bacillaceae</taxon>
        <taxon>Oceanobacillus</taxon>
    </lineage>
</organism>
<feature type="signal peptide" evidence="2">
    <location>
        <begin position="1"/>
        <end position="22"/>
    </location>
</feature>
<name>A0ABV8GUV3_9BACI</name>
<evidence type="ECO:0000256" key="1">
    <source>
        <dbReference type="SAM" id="MobiDB-lite"/>
    </source>
</evidence>
<feature type="region of interest" description="Disordered" evidence="1">
    <location>
        <begin position="29"/>
        <end position="52"/>
    </location>
</feature>
<keyword evidence="2" id="KW-0732">Signal</keyword>
<comment type="caution">
    <text evidence="3">The sequence shown here is derived from an EMBL/GenBank/DDBJ whole genome shotgun (WGS) entry which is preliminary data.</text>
</comment>
<feature type="chain" id="PRO_5047067290" description="Antigen I/II N-terminal domain-containing protein" evidence="2">
    <location>
        <begin position="23"/>
        <end position="217"/>
    </location>
</feature>
<evidence type="ECO:0000313" key="4">
    <source>
        <dbReference type="Proteomes" id="UP001595772"/>
    </source>
</evidence>
<gene>
    <name evidence="3" type="ORF">ACFOUV_00770</name>
</gene>
<evidence type="ECO:0000313" key="3">
    <source>
        <dbReference type="EMBL" id="MFC4022344.1"/>
    </source>
</evidence>
<protein>
    <recommendedName>
        <fullName evidence="5">Antigen I/II N-terminal domain-containing protein</fullName>
    </recommendedName>
</protein>
<keyword evidence="4" id="KW-1185">Reference proteome</keyword>
<accession>A0ABV8GUV3</accession>